<evidence type="ECO:0000313" key="1">
    <source>
        <dbReference type="EMBL" id="KAI0039263.1"/>
    </source>
</evidence>
<accession>A0ACB8R6T8</accession>
<reference evidence="1" key="1">
    <citation type="submission" date="2021-02" db="EMBL/GenBank/DDBJ databases">
        <authorList>
            <consortium name="DOE Joint Genome Institute"/>
            <person name="Ahrendt S."/>
            <person name="Looney B.P."/>
            <person name="Miyauchi S."/>
            <person name="Morin E."/>
            <person name="Drula E."/>
            <person name="Courty P.E."/>
            <person name="Chicoki N."/>
            <person name="Fauchery L."/>
            <person name="Kohler A."/>
            <person name="Kuo A."/>
            <person name="Labutti K."/>
            <person name="Pangilinan J."/>
            <person name="Lipzen A."/>
            <person name="Riley R."/>
            <person name="Andreopoulos W."/>
            <person name="He G."/>
            <person name="Johnson J."/>
            <person name="Barry K.W."/>
            <person name="Grigoriev I.V."/>
            <person name="Nagy L."/>
            <person name="Hibbett D."/>
            <person name="Henrissat B."/>
            <person name="Matheny P.B."/>
            <person name="Labbe J."/>
            <person name="Martin F."/>
        </authorList>
    </citation>
    <scope>NUCLEOTIDE SEQUENCE</scope>
    <source>
        <strain evidence="1">FP105234-sp</strain>
    </source>
</reference>
<keyword evidence="2" id="KW-1185">Reference proteome</keyword>
<dbReference type="Proteomes" id="UP000814033">
    <property type="component" value="Unassembled WGS sequence"/>
</dbReference>
<gene>
    <name evidence="1" type="ORF">FA95DRAFT_1577712</name>
</gene>
<dbReference type="EMBL" id="MU276330">
    <property type="protein sequence ID" value="KAI0039263.1"/>
    <property type="molecule type" value="Genomic_DNA"/>
</dbReference>
<organism evidence="1 2">
    <name type="scientific">Auriscalpium vulgare</name>
    <dbReference type="NCBI Taxonomy" id="40419"/>
    <lineage>
        <taxon>Eukaryota</taxon>
        <taxon>Fungi</taxon>
        <taxon>Dikarya</taxon>
        <taxon>Basidiomycota</taxon>
        <taxon>Agaricomycotina</taxon>
        <taxon>Agaricomycetes</taxon>
        <taxon>Russulales</taxon>
        <taxon>Auriscalpiaceae</taxon>
        <taxon>Auriscalpium</taxon>
    </lineage>
</organism>
<proteinExistence type="predicted"/>
<name>A0ACB8R6T8_9AGAM</name>
<evidence type="ECO:0000313" key="2">
    <source>
        <dbReference type="Proteomes" id="UP000814033"/>
    </source>
</evidence>
<comment type="caution">
    <text evidence="1">The sequence shown here is derived from an EMBL/GenBank/DDBJ whole genome shotgun (WGS) entry which is preliminary data.</text>
</comment>
<reference evidence="1" key="2">
    <citation type="journal article" date="2022" name="New Phytol.">
        <title>Evolutionary transition to the ectomycorrhizal habit in the genomes of a hyperdiverse lineage of mushroom-forming fungi.</title>
        <authorList>
            <person name="Looney B."/>
            <person name="Miyauchi S."/>
            <person name="Morin E."/>
            <person name="Drula E."/>
            <person name="Courty P.E."/>
            <person name="Kohler A."/>
            <person name="Kuo A."/>
            <person name="LaButti K."/>
            <person name="Pangilinan J."/>
            <person name="Lipzen A."/>
            <person name="Riley R."/>
            <person name="Andreopoulos W."/>
            <person name="He G."/>
            <person name="Johnson J."/>
            <person name="Nolan M."/>
            <person name="Tritt A."/>
            <person name="Barry K.W."/>
            <person name="Grigoriev I.V."/>
            <person name="Nagy L.G."/>
            <person name="Hibbett D."/>
            <person name="Henrissat B."/>
            <person name="Matheny P.B."/>
            <person name="Labbe J."/>
            <person name="Martin F.M."/>
        </authorList>
    </citation>
    <scope>NUCLEOTIDE SEQUENCE</scope>
    <source>
        <strain evidence="1">FP105234-sp</strain>
    </source>
</reference>
<sequence length="202" mass="23174">MTEVHQFFVGQEDQLPAPDPSVRYIFFYLIAPVRSSFCQEVVRDLNAPFGSLLSQVTHEMTRFAKSRYPLTFQNVANIGAPASVVTVNNVAVAEENPKRVDASQALEPIRRAVLPPNGGLSVAFFVPLIHERDRMAWVLRDRIFMLEDLLANMRADVEKRGKETERRFEEQQRMIDLQQRMIIQLQQRLDGQQAILQEHGLV</sequence>
<protein>
    <submittedName>
        <fullName evidence="1">Uncharacterized protein</fullName>
    </submittedName>
</protein>